<comment type="caution">
    <text evidence="2">The sequence shown here is derived from an EMBL/GenBank/DDBJ whole genome shotgun (WGS) entry which is preliminary data.</text>
</comment>
<dbReference type="Proteomes" id="UP001221142">
    <property type="component" value="Unassembled WGS sequence"/>
</dbReference>
<gene>
    <name evidence="2" type="ORF">FB45DRAFT_879356</name>
</gene>
<proteinExistence type="predicted"/>
<evidence type="ECO:0000313" key="3">
    <source>
        <dbReference type="Proteomes" id="UP001221142"/>
    </source>
</evidence>
<keyword evidence="3" id="KW-1185">Reference proteome</keyword>
<name>A0AAD7AZE5_9AGAR</name>
<dbReference type="AlphaFoldDB" id="A0AAD7AZE5"/>
<dbReference type="EMBL" id="JARKIF010000072">
    <property type="protein sequence ID" value="KAJ7605569.1"/>
    <property type="molecule type" value="Genomic_DNA"/>
</dbReference>
<reference evidence="2" key="1">
    <citation type="submission" date="2023-03" db="EMBL/GenBank/DDBJ databases">
        <title>Massive genome expansion in bonnet fungi (Mycena s.s.) driven by repeated elements and novel gene families across ecological guilds.</title>
        <authorList>
            <consortium name="Lawrence Berkeley National Laboratory"/>
            <person name="Harder C.B."/>
            <person name="Miyauchi S."/>
            <person name="Viragh M."/>
            <person name="Kuo A."/>
            <person name="Thoen E."/>
            <person name="Andreopoulos B."/>
            <person name="Lu D."/>
            <person name="Skrede I."/>
            <person name="Drula E."/>
            <person name="Henrissat B."/>
            <person name="Morin E."/>
            <person name="Kohler A."/>
            <person name="Barry K."/>
            <person name="LaButti K."/>
            <person name="Morin E."/>
            <person name="Salamov A."/>
            <person name="Lipzen A."/>
            <person name="Mereny Z."/>
            <person name="Hegedus B."/>
            <person name="Baldrian P."/>
            <person name="Stursova M."/>
            <person name="Weitz H."/>
            <person name="Taylor A."/>
            <person name="Grigoriev I.V."/>
            <person name="Nagy L.G."/>
            <person name="Martin F."/>
            <person name="Kauserud H."/>
        </authorList>
    </citation>
    <scope>NUCLEOTIDE SEQUENCE</scope>
    <source>
        <strain evidence="2">9284</strain>
    </source>
</reference>
<evidence type="ECO:0000256" key="1">
    <source>
        <dbReference type="SAM" id="MobiDB-lite"/>
    </source>
</evidence>
<feature type="region of interest" description="Disordered" evidence="1">
    <location>
        <begin position="107"/>
        <end position="154"/>
    </location>
</feature>
<protein>
    <submittedName>
        <fullName evidence="2">Uncharacterized protein</fullName>
    </submittedName>
</protein>
<sequence length="354" mass="39152">MTSIVAFDDPMLCFPALTPNRLVFKTDSPTAGFILDLDFPDEPTSITHCVSGRAPTRPLTAPAVALTAVMGGRTGPTRPSDHVARPQNGRVIDVNVIRASQNYGLVLGKPQKRSSRPSGRLPMTQLAEDPSSPVITRRRPGTGTPSAKEPDPDPAVKIVASEGSSTLRFAAYDRITPSIAPPPNTLYPRHALESLFNTLIWVALCKDYTSAHTYSTWFSNVGYNLPQDRTRSEYQQFVDRRRHFLVDATWYWNAARVQVGMYKLVDAWLVPLGRMIREAHFFLRGRQEEEGDRYDWETLGGKFTVDGDCPPTDAILNAALEGSTDSRSEFQDKLLQSWGAGNNKMAGELASVKV</sequence>
<organism evidence="2 3">
    <name type="scientific">Roridomyces roridus</name>
    <dbReference type="NCBI Taxonomy" id="1738132"/>
    <lineage>
        <taxon>Eukaryota</taxon>
        <taxon>Fungi</taxon>
        <taxon>Dikarya</taxon>
        <taxon>Basidiomycota</taxon>
        <taxon>Agaricomycotina</taxon>
        <taxon>Agaricomycetes</taxon>
        <taxon>Agaricomycetidae</taxon>
        <taxon>Agaricales</taxon>
        <taxon>Marasmiineae</taxon>
        <taxon>Mycenaceae</taxon>
        <taxon>Roridomyces</taxon>
    </lineage>
</organism>
<evidence type="ECO:0000313" key="2">
    <source>
        <dbReference type="EMBL" id="KAJ7605569.1"/>
    </source>
</evidence>
<accession>A0AAD7AZE5</accession>